<dbReference type="InterPro" id="IPR042488">
    <property type="entry name" value="Rad4_BHD3_sf"/>
</dbReference>
<dbReference type="Pfam" id="PF10403">
    <property type="entry name" value="BHD_1"/>
    <property type="match status" value="1"/>
</dbReference>
<dbReference type="Gene3D" id="3.30.70.2460">
    <property type="entry name" value="Rad4, beta-hairpin domain BHD3"/>
    <property type="match status" value="1"/>
</dbReference>
<comment type="subcellular location">
    <subcellularLocation>
        <location evidence="1">Nucleus</location>
    </subcellularLocation>
</comment>
<keyword evidence="5" id="KW-0539">Nucleus</keyword>
<dbReference type="InterPro" id="IPR018325">
    <property type="entry name" value="Rad4/PNGase_transGLS-fold"/>
</dbReference>
<dbReference type="SUPFAM" id="SSF54001">
    <property type="entry name" value="Cysteine proteinases"/>
    <property type="match status" value="1"/>
</dbReference>
<dbReference type="InterPro" id="IPR036985">
    <property type="entry name" value="Transglutaminase-like_sf"/>
</dbReference>
<dbReference type="InterPro" id="IPR004583">
    <property type="entry name" value="DNA_repair_Rad4"/>
</dbReference>
<feature type="compositionally biased region" description="Low complexity" evidence="6">
    <location>
        <begin position="1044"/>
        <end position="1054"/>
    </location>
</feature>
<dbReference type="Pfam" id="PF10405">
    <property type="entry name" value="BHD_3"/>
    <property type="match status" value="1"/>
</dbReference>
<feature type="region of interest" description="Disordered" evidence="6">
    <location>
        <begin position="410"/>
        <end position="445"/>
    </location>
</feature>
<evidence type="ECO:0000256" key="3">
    <source>
        <dbReference type="ARBA" id="ARBA00022763"/>
    </source>
</evidence>
<feature type="compositionally biased region" description="Basic and acidic residues" evidence="6">
    <location>
        <begin position="626"/>
        <end position="637"/>
    </location>
</feature>
<dbReference type="OrthoDB" id="300780at2759"/>
<accession>A0A9P4QXP1</accession>
<evidence type="ECO:0000259" key="9">
    <source>
        <dbReference type="SMART" id="SM01032"/>
    </source>
</evidence>
<dbReference type="SMART" id="SM01030">
    <property type="entry name" value="BHD_1"/>
    <property type="match status" value="1"/>
</dbReference>
<feature type="domain" description="Rad4 beta-hairpin" evidence="7">
    <location>
        <begin position="634"/>
        <end position="691"/>
    </location>
</feature>
<feature type="region of interest" description="Disordered" evidence="6">
    <location>
        <begin position="205"/>
        <end position="283"/>
    </location>
</feature>
<protein>
    <submittedName>
        <fullName evidence="10">Rad4-domain-containing protein</fullName>
    </submittedName>
</protein>
<dbReference type="SMART" id="SM01032">
    <property type="entry name" value="BHD_3"/>
    <property type="match status" value="1"/>
</dbReference>
<dbReference type="FunFam" id="3.30.70.2460:FF:000001">
    <property type="entry name" value="DNA repair protein Rad4 family"/>
    <property type="match status" value="1"/>
</dbReference>
<dbReference type="SMART" id="SM01031">
    <property type="entry name" value="BHD_2"/>
    <property type="match status" value="1"/>
</dbReference>
<feature type="region of interest" description="Disordered" evidence="6">
    <location>
        <begin position="460"/>
        <end position="481"/>
    </location>
</feature>
<feature type="domain" description="Rad4 beta-hairpin" evidence="9">
    <location>
        <begin position="763"/>
        <end position="837"/>
    </location>
</feature>
<dbReference type="PANTHER" id="PTHR12135:SF2">
    <property type="entry name" value="DNA REPAIR PROTEIN RAD34"/>
    <property type="match status" value="1"/>
</dbReference>
<feature type="compositionally biased region" description="Acidic residues" evidence="6">
    <location>
        <begin position="59"/>
        <end position="80"/>
    </location>
</feature>
<comment type="similarity">
    <text evidence="2">Belongs to the XPC family.</text>
</comment>
<evidence type="ECO:0000256" key="5">
    <source>
        <dbReference type="ARBA" id="ARBA00023242"/>
    </source>
</evidence>
<feature type="compositionally biased region" description="Polar residues" evidence="6">
    <location>
        <begin position="958"/>
        <end position="967"/>
    </location>
</feature>
<dbReference type="GO" id="GO:0003697">
    <property type="term" value="F:single-stranded DNA binding"/>
    <property type="evidence" value="ECO:0007669"/>
    <property type="project" value="TreeGrafter"/>
</dbReference>
<dbReference type="GO" id="GO:0005737">
    <property type="term" value="C:cytoplasm"/>
    <property type="evidence" value="ECO:0007669"/>
    <property type="project" value="TreeGrafter"/>
</dbReference>
<feature type="compositionally biased region" description="Basic residues" evidence="6">
    <location>
        <begin position="1008"/>
        <end position="1034"/>
    </location>
</feature>
<dbReference type="Pfam" id="PF03835">
    <property type="entry name" value="Rad4"/>
    <property type="match status" value="1"/>
</dbReference>
<comment type="caution">
    <text evidence="10">The sequence shown here is derived from an EMBL/GenBank/DDBJ whole genome shotgun (WGS) entry which is preliminary data.</text>
</comment>
<dbReference type="EMBL" id="ML996168">
    <property type="protein sequence ID" value="KAF2732994.1"/>
    <property type="molecule type" value="Genomic_DNA"/>
</dbReference>
<evidence type="ECO:0000259" key="8">
    <source>
        <dbReference type="SMART" id="SM01031"/>
    </source>
</evidence>
<feature type="compositionally biased region" description="Gly residues" evidence="6">
    <location>
        <begin position="1122"/>
        <end position="1137"/>
    </location>
</feature>
<dbReference type="InterPro" id="IPR038765">
    <property type="entry name" value="Papain-like_cys_pep_sf"/>
</dbReference>
<dbReference type="GO" id="GO:0006298">
    <property type="term" value="P:mismatch repair"/>
    <property type="evidence" value="ECO:0007669"/>
    <property type="project" value="TreeGrafter"/>
</dbReference>
<dbReference type="AlphaFoldDB" id="A0A9P4QXP1"/>
<evidence type="ECO:0000256" key="4">
    <source>
        <dbReference type="ARBA" id="ARBA00023204"/>
    </source>
</evidence>
<feature type="region of interest" description="Disordered" evidence="6">
    <location>
        <begin position="954"/>
        <end position="1146"/>
    </location>
</feature>
<dbReference type="GO" id="GO:0006289">
    <property type="term" value="P:nucleotide-excision repair"/>
    <property type="evidence" value="ECO:0007669"/>
    <property type="project" value="InterPro"/>
</dbReference>
<gene>
    <name evidence="10" type="ORF">EJ04DRAFT_439969</name>
</gene>
<dbReference type="PANTHER" id="PTHR12135">
    <property type="entry name" value="DNA REPAIR PROTEIN XP-C / RAD4"/>
    <property type="match status" value="1"/>
</dbReference>
<feature type="region of interest" description="Disordered" evidence="6">
    <location>
        <begin position="609"/>
        <end position="640"/>
    </location>
</feature>
<feature type="compositionally biased region" description="Basic and acidic residues" evidence="6">
    <location>
        <begin position="86"/>
        <end position="96"/>
    </location>
</feature>
<evidence type="ECO:0000259" key="7">
    <source>
        <dbReference type="SMART" id="SM01030"/>
    </source>
</evidence>
<dbReference type="GO" id="GO:0071942">
    <property type="term" value="C:XPC complex"/>
    <property type="evidence" value="ECO:0007669"/>
    <property type="project" value="TreeGrafter"/>
</dbReference>
<evidence type="ECO:0000256" key="6">
    <source>
        <dbReference type="SAM" id="MobiDB-lite"/>
    </source>
</evidence>
<dbReference type="Gene3D" id="3.90.260.10">
    <property type="entry name" value="Transglutaminase-like"/>
    <property type="match status" value="1"/>
</dbReference>
<proteinExistence type="inferred from homology"/>
<reference evidence="10" key="1">
    <citation type="journal article" date="2020" name="Stud. Mycol.">
        <title>101 Dothideomycetes genomes: a test case for predicting lifestyles and emergence of pathogens.</title>
        <authorList>
            <person name="Haridas S."/>
            <person name="Albert R."/>
            <person name="Binder M."/>
            <person name="Bloem J."/>
            <person name="Labutti K."/>
            <person name="Salamov A."/>
            <person name="Andreopoulos B."/>
            <person name="Baker S."/>
            <person name="Barry K."/>
            <person name="Bills G."/>
            <person name="Bluhm B."/>
            <person name="Cannon C."/>
            <person name="Castanera R."/>
            <person name="Culley D."/>
            <person name="Daum C."/>
            <person name="Ezra D."/>
            <person name="Gonzalez J."/>
            <person name="Henrissat B."/>
            <person name="Kuo A."/>
            <person name="Liang C."/>
            <person name="Lipzen A."/>
            <person name="Lutzoni F."/>
            <person name="Magnuson J."/>
            <person name="Mondo S."/>
            <person name="Nolan M."/>
            <person name="Ohm R."/>
            <person name="Pangilinan J."/>
            <person name="Park H.-J."/>
            <person name="Ramirez L."/>
            <person name="Alfaro M."/>
            <person name="Sun H."/>
            <person name="Tritt A."/>
            <person name="Yoshinaga Y."/>
            <person name="Zwiers L.-H."/>
            <person name="Turgeon B."/>
            <person name="Goodwin S."/>
            <person name="Spatafora J."/>
            <person name="Crous P."/>
            <person name="Grigoriev I."/>
        </authorList>
    </citation>
    <scope>NUCLEOTIDE SEQUENCE</scope>
    <source>
        <strain evidence="10">CBS 125425</strain>
    </source>
</reference>
<feature type="region of interest" description="Disordered" evidence="6">
    <location>
        <begin position="1"/>
        <end position="101"/>
    </location>
</feature>
<dbReference type="InterPro" id="IPR018326">
    <property type="entry name" value="Rad4_beta-hairpin_dom1"/>
</dbReference>
<evidence type="ECO:0000313" key="11">
    <source>
        <dbReference type="Proteomes" id="UP000799444"/>
    </source>
</evidence>
<feature type="domain" description="Rad4 beta-hairpin" evidence="8">
    <location>
        <begin position="693"/>
        <end position="756"/>
    </location>
</feature>
<dbReference type="Gene3D" id="2.20.20.110">
    <property type="entry name" value="Rad4, beta-hairpin domain BHD1"/>
    <property type="match status" value="1"/>
</dbReference>
<dbReference type="GO" id="GO:0000111">
    <property type="term" value="C:nucleotide-excision repair factor 2 complex"/>
    <property type="evidence" value="ECO:0007669"/>
    <property type="project" value="TreeGrafter"/>
</dbReference>
<dbReference type="Gene3D" id="3.30.60.290">
    <property type="entry name" value="Rad4, beta-hairpin domain BHD2"/>
    <property type="match status" value="1"/>
</dbReference>
<dbReference type="GO" id="GO:0003684">
    <property type="term" value="F:damaged DNA binding"/>
    <property type="evidence" value="ECO:0007669"/>
    <property type="project" value="InterPro"/>
</dbReference>
<keyword evidence="3" id="KW-0227">DNA damage</keyword>
<dbReference type="InterPro" id="IPR018327">
    <property type="entry name" value="BHD_2"/>
</dbReference>
<dbReference type="InterPro" id="IPR018328">
    <property type="entry name" value="Rad4_beta-hairpin_dom3"/>
</dbReference>
<feature type="compositionally biased region" description="Polar residues" evidence="6">
    <location>
        <begin position="29"/>
        <end position="39"/>
    </location>
</feature>
<name>A0A9P4QXP1_9PLEO</name>
<feature type="compositionally biased region" description="Polar residues" evidence="6">
    <location>
        <begin position="416"/>
        <end position="441"/>
    </location>
</feature>
<feature type="region of interest" description="Disordered" evidence="6">
    <location>
        <begin position="877"/>
        <end position="898"/>
    </location>
</feature>
<evidence type="ECO:0000256" key="2">
    <source>
        <dbReference type="ARBA" id="ARBA00009525"/>
    </source>
</evidence>
<sequence length="1146" mass="127803">MPPFVFGSGKRLRSESPPASAPSKRTRIPASQTRQSVFQTLDAAPSFSRTLSETKRLLEEEEDSELSEPESSDDGDEFEDVPIHGVRGDHNRPHSGDEDEWEDALARDNDNERMPHISGDLELTLSINAMSSALSTQATSRKGPSKILRQIRSATHCMHVQYLMYHNLTRNAWIQDPRVQRILVDGMSTVSVWRELDKYWRDSGIQDGPSRVISQPVSKDKYDTKGNGKGPADSSGVKLYTNGAVPTNVNKGKKTGKANAQQSDRNQRDWGATSDRLEPNTPNLSAGDPLLRFLKYLSAYWKKKFNITTPSLRKRGYLSPAALQAELSGWQENPHLADAFGERIEDLEAFRQIARKCEGSRDVGEQLFTALLRGLGFEARLVASLQPVGFAFTQHEEGKQKNLDQIRSEASKLPGSAQSQRASGSFVNSRQESRRTGTQHSPIDLDENTTVLGSLISLSSSSDVEDQPKKTGRKPRKKIDDFPNPTYWTEVISPLTHTPISVACFLPRPIVATSSQSDAMTQFYSHSTVAIRMRQIFAYVIAFSSDGTAKDVTTRYLPKRQWPGKTKGLRMGIEKIPVYDKHGKVKKQEEFDWFKAVMRPYARRLEDRQPWDEVEDEGDLVPAEPPKPKRMDEEGGKETLQGYKNSTDYVLERHLLREEALIPGAQVVRHFNYGKGDKEEKIPVYWRKDVVTCKSAESWHKAGRSIKKGEQPLKRVPMRAVTTVRKREIEEREREDGEKAKQGLFSKAQTDWIIPDPIEDGKIPTNAFGNMDVFVPTMVPKGAVHIPLKGTAKLCRKLNINFAEACTGFEFGNKRAVPVMTGVVVAVEHEDLVIDAWETAEAEKQQKEQEKKEQRSLGLWRKFFVGLRLVERMNKEYGEESELPQRNTLQATEPKKSEWETFQTHQDFEGGFLREEPGQSAGGFFRDGEQGQYASAHDDTAGGFLIDTQEDQVRHNQPDTAYQNPVSLHSALRNTDKDDDSDEAEVVSPDKKDDSDEVEMVSPPKSRPNTRTRGKPKASRGRPSKRANPPRRKPHLDSSDDESPLSPALSSASDSGDEDDEDTAAPKSKRKTRSTMSSKSTPKRKAAQKSEAGIKSHFFAHGSDEETDLSPQKKGAGRGKGGRQSGGGSGEGSGRGSAGDPTTSCG</sequence>
<dbReference type="Proteomes" id="UP000799444">
    <property type="component" value="Unassembled WGS sequence"/>
</dbReference>
<feature type="region of interest" description="Disordered" evidence="6">
    <location>
        <begin position="912"/>
        <end position="937"/>
    </location>
</feature>
<keyword evidence="11" id="KW-1185">Reference proteome</keyword>
<evidence type="ECO:0000313" key="10">
    <source>
        <dbReference type="EMBL" id="KAF2732994.1"/>
    </source>
</evidence>
<organism evidence="10 11">
    <name type="scientific">Polyplosphaeria fusca</name>
    <dbReference type="NCBI Taxonomy" id="682080"/>
    <lineage>
        <taxon>Eukaryota</taxon>
        <taxon>Fungi</taxon>
        <taxon>Dikarya</taxon>
        <taxon>Ascomycota</taxon>
        <taxon>Pezizomycotina</taxon>
        <taxon>Dothideomycetes</taxon>
        <taxon>Pleosporomycetidae</taxon>
        <taxon>Pleosporales</taxon>
        <taxon>Tetraplosphaeriaceae</taxon>
        <taxon>Polyplosphaeria</taxon>
    </lineage>
</organism>
<keyword evidence="4" id="KW-0234">DNA repair</keyword>
<dbReference type="Pfam" id="PF10404">
    <property type="entry name" value="BHD_2"/>
    <property type="match status" value="1"/>
</dbReference>
<evidence type="ECO:0000256" key="1">
    <source>
        <dbReference type="ARBA" id="ARBA00004123"/>
    </source>
</evidence>